<dbReference type="OrthoDB" id="3188137at2"/>
<proteinExistence type="predicted"/>
<name>A0A0C2VZI3_9BACL</name>
<dbReference type="PANTHER" id="PTHR36836">
    <property type="entry name" value="COLANIC ACID BIOSYNTHESIS PROTEIN WCAK"/>
    <property type="match status" value="1"/>
</dbReference>
<reference evidence="2 3" key="1">
    <citation type="submission" date="2015-01" db="EMBL/GenBank/DDBJ databases">
        <title>Genome sequencing of Jeotgalibacillus soli.</title>
        <authorList>
            <person name="Goh K.M."/>
            <person name="Chan K.-G."/>
            <person name="Yaakop A.S."/>
            <person name="Ee R."/>
            <person name="Gan H.M."/>
            <person name="Chan C.S."/>
        </authorList>
    </citation>
    <scope>NUCLEOTIDE SEQUENCE [LARGE SCALE GENOMIC DNA]</scope>
    <source>
        <strain evidence="2 3">P9</strain>
    </source>
</reference>
<dbReference type="EMBL" id="JXRP01000009">
    <property type="protein sequence ID" value="KIL49363.1"/>
    <property type="molecule type" value="Genomic_DNA"/>
</dbReference>
<dbReference type="Pfam" id="PF04230">
    <property type="entry name" value="PS_pyruv_trans"/>
    <property type="match status" value="1"/>
</dbReference>
<feature type="domain" description="Polysaccharide pyruvyl transferase" evidence="1">
    <location>
        <begin position="14"/>
        <end position="304"/>
    </location>
</feature>
<evidence type="ECO:0000259" key="1">
    <source>
        <dbReference type="Pfam" id="PF04230"/>
    </source>
</evidence>
<evidence type="ECO:0000313" key="3">
    <source>
        <dbReference type="Proteomes" id="UP000031938"/>
    </source>
</evidence>
<evidence type="ECO:0000313" key="2">
    <source>
        <dbReference type="EMBL" id="KIL49363.1"/>
    </source>
</evidence>
<dbReference type="Proteomes" id="UP000031938">
    <property type="component" value="Unassembled WGS sequence"/>
</dbReference>
<organism evidence="2 3">
    <name type="scientific">Jeotgalibacillus soli</name>
    <dbReference type="NCBI Taxonomy" id="889306"/>
    <lineage>
        <taxon>Bacteria</taxon>
        <taxon>Bacillati</taxon>
        <taxon>Bacillota</taxon>
        <taxon>Bacilli</taxon>
        <taxon>Bacillales</taxon>
        <taxon>Caryophanaceae</taxon>
        <taxon>Jeotgalibacillus</taxon>
    </lineage>
</organism>
<gene>
    <name evidence="2" type="ORF">KP78_08310</name>
</gene>
<accession>A0A0C2VZI3</accession>
<protein>
    <recommendedName>
        <fullName evidence="1">Polysaccharide pyruvyl transferase domain-containing protein</fullName>
    </recommendedName>
</protein>
<dbReference type="STRING" id="889306.KP78_08310"/>
<comment type="caution">
    <text evidence="2">The sequence shown here is derived from an EMBL/GenBank/DDBJ whole genome shotgun (WGS) entry which is preliminary data.</text>
</comment>
<keyword evidence="3" id="KW-1185">Reference proteome</keyword>
<dbReference type="RefSeq" id="WP_041086493.1">
    <property type="nucleotide sequence ID" value="NZ_JXRP01000009.1"/>
</dbReference>
<dbReference type="InterPro" id="IPR007345">
    <property type="entry name" value="Polysacch_pyruvyl_Trfase"/>
</dbReference>
<dbReference type="PANTHER" id="PTHR36836:SF1">
    <property type="entry name" value="COLANIC ACID BIOSYNTHESIS PROTEIN WCAK"/>
    <property type="match status" value="1"/>
</dbReference>
<sequence>MEKKILVCAYYAKNIGDDLFLKILFDRYTNVQWDLLTANRNYKHIFKDYKNVNIIYTYRDISFGSKRYNLFFKINDLFLKYKKYDSLINIGGSIFMQSPAWKMKLNERDYLVNHFRRMNKKTFVLGANFGPYKDDIFVEKYHSLFKKYDDICFRDLYSYNLFKDLDNVRLAPDIVFSLNDKRNKKKEKCAGFSIIDIEKREGLKEYKAHYNKKIVHLIQEYVDQGYEIKLFSFCENEGDLEAIKIIADKISDRNIDNVKIINYQGNIDKFLDEFYSCEIIVGTRFHSVILALLNDQGVFPIIYSDKTYNVLKDLDMEGNSNYIKDLDGLDIKNAVAASKHHKIKNKNILLEAEKQFEKLDLFLEKIN</sequence>
<dbReference type="PATRIC" id="fig|889306.3.peg.834"/>
<dbReference type="AlphaFoldDB" id="A0A0C2VZI3"/>